<gene>
    <name evidence="2" type="ORF">QBC42DRAFT_265768</name>
</gene>
<reference evidence="2" key="2">
    <citation type="submission" date="2023-06" db="EMBL/GenBank/DDBJ databases">
        <authorList>
            <consortium name="Lawrence Berkeley National Laboratory"/>
            <person name="Mondo S.J."/>
            <person name="Hensen N."/>
            <person name="Bonometti L."/>
            <person name="Westerberg I."/>
            <person name="Brannstrom I.O."/>
            <person name="Guillou S."/>
            <person name="Cros-Aarteil S."/>
            <person name="Calhoun S."/>
            <person name="Haridas S."/>
            <person name="Kuo A."/>
            <person name="Pangilinan J."/>
            <person name="Riley R."/>
            <person name="Labutti K."/>
            <person name="Andreopoulos B."/>
            <person name="Lipzen A."/>
            <person name="Chen C."/>
            <person name="Yanf M."/>
            <person name="Daum C."/>
            <person name="Ng V."/>
            <person name="Clum A."/>
            <person name="Steindorff A."/>
            <person name="Ohm R."/>
            <person name="Martin F."/>
            <person name="Silar P."/>
            <person name="Natvig D."/>
            <person name="Lalanne C."/>
            <person name="Gautier V."/>
            <person name="Ament-Velasquez S.L."/>
            <person name="Kruys A."/>
            <person name="Hutchinson M.I."/>
            <person name="Powell A.J."/>
            <person name="Barry K."/>
            <person name="Miller A.N."/>
            <person name="Grigoriev I.V."/>
            <person name="Debuchy R."/>
            <person name="Gladieux P."/>
            <person name="Thoren M.H."/>
            <person name="Johannesson H."/>
        </authorList>
    </citation>
    <scope>NUCLEOTIDE SEQUENCE</scope>
    <source>
        <strain evidence="2">PSN324</strain>
    </source>
</reference>
<feature type="non-terminal residue" evidence="2">
    <location>
        <position position="1"/>
    </location>
</feature>
<comment type="caution">
    <text evidence="2">The sequence shown here is derived from an EMBL/GenBank/DDBJ whole genome shotgun (WGS) entry which is preliminary data.</text>
</comment>
<evidence type="ECO:0000313" key="3">
    <source>
        <dbReference type="Proteomes" id="UP001321749"/>
    </source>
</evidence>
<organism evidence="2 3">
    <name type="scientific">Cladorrhinum samala</name>
    <dbReference type="NCBI Taxonomy" id="585594"/>
    <lineage>
        <taxon>Eukaryota</taxon>
        <taxon>Fungi</taxon>
        <taxon>Dikarya</taxon>
        <taxon>Ascomycota</taxon>
        <taxon>Pezizomycotina</taxon>
        <taxon>Sordariomycetes</taxon>
        <taxon>Sordariomycetidae</taxon>
        <taxon>Sordariales</taxon>
        <taxon>Podosporaceae</taxon>
        <taxon>Cladorrhinum</taxon>
    </lineage>
</organism>
<keyword evidence="1" id="KW-1133">Transmembrane helix</keyword>
<name>A0AAV9HTH9_9PEZI</name>
<keyword evidence="3" id="KW-1185">Reference proteome</keyword>
<reference evidence="2" key="1">
    <citation type="journal article" date="2023" name="Mol. Phylogenet. Evol.">
        <title>Genome-scale phylogeny and comparative genomics of the fungal order Sordariales.</title>
        <authorList>
            <person name="Hensen N."/>
            <person name="Bonometti L."/>
            <person name="Westerberg I."/>
            <person name="Brannstrom I.O."/>
            <person name="Guillou S."/>
            <person name="Cros-Aarteil S."/>
            <person name="Calhoun S."/>
            <person name="Haridas S."/>
            <person name="Kuo A."/>
            <person name="Mondo S."/>
            <person name="Pangilinan J."/>
            <person name="Riley R."/>
            <person name="LaButti K."/>
            <person name="Andreopoulos B."/>
            <person name="Lipzen A."/>
            <person name="Chen C."/>
            <person name="Yan M."/>
            <person name="Daum C."/>
            <person name="Ng V."/>
            <person name="Clum A."/>
            <person name="Steindorff A."/>
            <person name="Ohm R.A."/>
            <person name="Martin F."/>
            <person name="Silar P."/>
            <person name="Natvig D.O."/>
            <person name="Lalanne C."/>
            <person name="Gautier V."/>
            <person name="Ament-Velasquez S.L."/>
            <person name="Kruys A."/>
            <person name="Hutchinson M.I."/>
            <person name="Powell A.J."/>
            <person name="Barry K."/>
            <person name="Miller A.N."/>
            <person name="Grigoriev I.V."/>
            <person name="Debuchy R."/>
            <person name="Gladieux P."/>
            <person name="Hiltunen Thoren M."/>
            <person name="Johannesson H."/>
        </authorList>
    </citation>
    <scope>NUCLEOTIDE SEQUENCE</scope>
    <source>
        <strain evidence="2">PSN324</strain>
    </source>
</reference>
<evidence type="ECO:0000313" key="2">
    <source>
        <dbReference type="EMBL" id="KAK4463364.1"/>
    </source>
</evidence>
<feature type="transmembrane region" description="Helical" evidence="1">
    <location>
        <begin position="64"/>
        <end position="81"/>
    </location>
</feature>
<protein>
    <submittedName>
        <fullName evidence="2">Uncharacterized protein</fullName>
    </submittedName>
</protein>
<evidence type="ECO:0000256" key="1">
    <source>
        <dbReference type="SAM" id="Phobius"/>
    </source>
</evidence>
<dbReference type="Proteomes" id="UP001321749">
    <property type="component" value="Unassembled WGS sequence"/>
</dbReference>
<dbReference type="AlphaFoldDB" id="A0AAV9HTH9"/>
<feature type="transmembrane region" description="Helical" evidence="1">
    <location>
        <begin position="93"/>
        <end position="113"/>
    </location>
</feature>
<keyword evidence="1" id="KW-0812">Transmembrane</keyword>
<proteinExistence type="predicted"/>
<keyword evidence="1" id="KW-0472">Membrane</keyword>
<sequence>ASTREMQVQSQMGIVRVCPMPLGPGPDHGWLGYYVDGGACVRTVSLAHCASCKKCQNPKGLDKSLLLILGILPFACIPLGLSTRQWPTSRMYIRCILGSILFLHTVSSGTYLLCKRPCVAGEAGAGLAVAD</sequence>
<accession>A0AAV9HTH9</accession>
<dbReference type="EMBL" id="MU864960">
    <property type="protein sequence ID" value="KAK4463364.1"/>
    <property type="molecule type" value="Genomic_DNA"/>
</dbReference>